<proteinExistence type="predicted"/>
<keyword evidence="4" id="KW-1185">Reference proteome</keyword>
<dbReference type="EMBL" id="JAUEPN010000009">
    <property type="protein sequence ID" value="KAK3291645.1"/>
    <property type="molecule type" value="Genomic_DNA"/>
</dbReference>
<evidence type="ECO:0000259" key="2">
    <source>
        <dbReference type="Pfam" id="PF20183"/>
    </source>
</evidence>
<dbReference type="RefSeq" id="XP_062655159.1">
    <property type="nucleotide sequence ID" value="XM_062808247.1"/>
</dbReference>
<dbReference type="GeneID" id="87845195"/>
<feature type="domain" description="DUF6546" evidence="2">
    <location>
        <begin position="292"/>
        <end position="495"/>
    </location>
</feature>
<evidence type="ECO:0000313" key="3">
    <source>
        <dbReference type="EMBL" id="KAK3291645.1"/>
    </source>
</evidence>
<sequence length="512" mass="58260">MADRHNTTRRYAMILRGSTKHQPPCWTALPAEIRLLILEAITQKRHTGWASSAAVCKEWQFVIEKENFCQLNLDIPCLDDFERIGGRRQHLVYNISLDIELPCYTCRCCYTTESETWGRRNSSIVSKGIWKLFSILSDWKSARQKGLALELSAHSPSDSDHWFKHYRFDLSLVGDDDDDLVSGQDMGSTPLDDPKHGWKNSQQETPPPKLAVMRLFSAINLRFPAELPRVDAVTRFTIRRQLRRRIQPVALQLVLDKLIGLEHMVYEPWRVWNRSCAQVVDQEYAFMIQNGLPKTLKTISIFEDFDDSLVATLADPGWFGPMFPVDSVRIGDPHIGAAFASRSLDLEQLSGSYLSNAEDFFGACLQTWTWEHLRTLALTSALLQPAGGHDKVYALLSSAAATALQMPMLHTLVLWNGTRGNACAFVYHYPDRGSPYIAWRGTWDLELTHAVVEAWQAVASQVRPWKLAIEKQYIRGGVDSHADAIHRLALPCPVVAPTSLWQMRRERAYQRV</sequence>
<comment type="caution">
    <text evidence="3">The sequence shown here is derived from an EMBL/GenBank/DDBJ whole genome shotgun (WGS) entry which is preliminary data.</text>
</comment>
<dbReference type="Proteomes" id="UP001278766">
    <property type="component" value="Unassembled WGS sequence"/>
</dbReference>
<dbReference type="Pfam" id="PF20183">
    <property type="entry name" value="DUF6546"/>
    <property type="match status" value="1"/>
</dbReference>
<dbReference type="InterPro" id="IPR046676">
    <property type="entry name" value="DUF6546"/>
</dbReference>
<reference evidence="3" key="2">
    <citation type="submission" date="2023-06" db="EMBL/GenBank/DDBJ databases">
        <authorList>
            <consortium name="Lawrence Berkeley National Laboratory"/>
            <person name="Haridas S."/>
            <person name="Hensen N."/>
            <person name="Bonometti L."/>
            <person name="Westerberg I."/>
            <person name="Brannstrom I.O."/>
            <person name="Guillou S."/>
            <person name="Cros-Aarteil S."/>
            <person name="Calhoun S."/>
            <person name="Kuo A."/>
            <person name="Mondo S."/>
            <person name="Pangilinan J."/>
            <person name="Riley R."/>
            <person name="Labutti K."/>
            <person name="Andreopoulos B."/>
            <person name="Lipzen A."/>
            <person name="Chen C."/>
            <person name="Yanf M."/>
            <person name="Daum C."/>
            <person name="Ng V."/>
            <person name="Clum A."/>
            <person name="Steindorff A."/>
            <person name="Ohm R."/>
            <person name="Martin F."/>
            <person name="Silar P."/>
            <person name="Natvig D."/>
            <person name="Lalanne C."/>
            <person name="Gautier V."/>
            <person name="Ament-Velasquez S.L."/>
            <person name="Kruys A."/>
            <person name="Hutchinson M.I."/>
            <person name="Powell A.J."/>
            <person name="Barry K."/>
            <person name="Miller A.N."/>
            <person name="Grigoriev I.V."/>
            <person name="Debuchy R."/>
            <person name="Gladieux P."/>
            <person name="Thoren M.H."/>
            <person name="Johannesson H."/>
        </authorList>
    </citation>
    <scope>NUCLEOTIDE SEQUENCE</scope>
    <source>
        <strain evidence="3">CBS 168.71</strain>
    </source>
</reference>
<feature type="region of interest" description="Disordered" evidence="1">
    <location>
        <begin position="183"/>
        <end position="205"/>
    </location>
</feature>
<dbReference type="AlphaFoldDB" id="A0AAE0H8G7"/>
<reference evidence="3" key="1">
    <citation type="journal article" date="2023" name="Mol. Phylogenet. Evol.">
        <title>Genome-scale phylogeny and comparative genomics of the fungal order Sordariales.</title>
        <authorList>
            <person name="Hensen N."/>
            <person name="Bonometti L."/>
            <person name="Westerberg I."/>
            <person name="Brannstrom I.O."/>
            <person name="Guillou S."/>
            <person name="Cros-Aarteil S."/>
            <person name="Calhoun S."/>
            <person name="Haridas S."/>
            <person name="Kuo A."/>
            <person name="Mondo S."/>
            <person name="Pangilinan J."/>
            <person name="Riley R."/>
            <person name="LaButti K."/>
            <person name="Andreopoulos B."/>
            <person name="Lipzen A."/>
            <person name="Chen C."/>
            <person name="Yan M."/>
            <person name="Daum C."/>
            <person name="Ng V."/>
            <person name="Clum A."/>
            <person name="Steindorff A."/>
            <person name="Ohm R.A."/>
            <person name="Martin F."/>
            <person name="Silar P."/>
            <person name="Natvig D.O."/>
            <person name="Lalanne C."/>
            <person name="Gautier V."/>
            <person name="Ament-Velasquez S.L."/>
            <person name="Kruys A."/>
            <person name="Hutchinson M.I."/>
            <person name="Powell A.J."/>
            <person name="Barry K."/>
            <person name="Miller A.N."/>
            <person name="Grigoriev I.V."/>
            <person name="Debuchy R."/>
            <person name="Gladieux P."/>
            <person name="Hiltunen Thoren M."/>
            <person name="Johannesson H."/>
        </authorList>
    </citation>
    <scope>NUCLEOTIDE SEQUENCE</scope>
    <source>
        <strain evidence="3">CBS 168.71</strain>
    </source>
</reference>
<name>A0AAE0H8G7_9PEZI</name>
<protein>
    <recommendedName>
        <fullName evidence="2">DUF6546 domain-containing protein</fullName>
    </recommendedName>
</protein>
<accession>A0AAE0H8G7</accession>
<gene>
    <name evidence="3" type="ORF">B0H64DRAFT_478377</name>
</gene>
<evidence type="ECO:0000256" key="1">
    <source>
        <dbReference type="SAM" id="MobiDB-lite"/>
    </source>
</evidence>
<evidence type="ECO:0000313" key="4">
    <source>
        <dbReference type="Proteomes" id="UP001278766"/>
    </source>
</evidence>
<organism evidence="3 4">
    <name type="scientific">Chaetomium fimeti</name>
    <dbReference type="NCBI Taxonomy" id="1854472"/>
    <lineage>
        <taxon>Eukaryota</taxon>
        <taxon>Fungi</taxon>
        <taxon>Dikarya</taxon>
        <taxon>Ascomycota</taxon>
        <taxon>Pezizomycotina</taxon>
        <taxon>Sordariomycetes</taxon>
        <taxon>Sordariomycetidae</taxon>
        <taxon>Sordariales</taxon>
        <taxon>Chaetomiaceae</taxon>
        <taxon>Chaetomium</taxon>
    </lineage>
</organism>